<dbReference type="PANTHER" id="PTHR24379">
    <property type="entry name" value="KRAB AND ZINC FINGER DOMAIN-CONTAINING"/>
    <property type="match status" value="1"/>
</dbReference>
<name>A0A1D2MFR6_ORCCI</name>
<dbReference type="InterPro" id="IPR013087">
    <property type="entry name" value="Znf_C2H2_type"/>
</dbReference>
<dbReference type="OrthoDB" id="5803930at2759"/>
<gene>
    <name evidence="7" type="ORF">Ocin01_14833</name>
</gene>
<protein>
    <submittedName>
        <fullName evidence="7">Fez family zinc finger protein 1</fullName>
    </submittedName>
</protein>
<evidence type="ECO:0000256" key="3">
    <source>
        <dbReference type="ARBA" id="ARBA00022771"/>
    </source>
</evidence>
<evidence type="ECO:0000256" key="5">
    <source>
        <dbReference type="PROSITE-ProRule" id="PRU00042"/>
    </source>
</evidence>
<evidence type="ECO:0000313" key="8">
    <source>
        <dbReference type="Proteomes" id="UP000094527"/>
    </source>
</evidence>
<feature type="domain" description="C2H2-type" evidence="6">
    <location>
        <begin position="201"/>
        <end position="229"/>
    </location>
</feature>
<proteinExistence type="predicted"/>
<keyword evidence="4" id="KW-0862">Zinc</keyword>
<reference evidence="7 8" key="1">
    <citation type="journal article" date="2016" name="Genome Biol. Evol.">
        <title>Gene Family Evolution Reflects Adaptation to Soil Environmental Stressors in the Genome of the Collembolan Orchesella cincta.</title>
        <authorList>
            <person name="Faddeeva-Vakhrusheva A."/>
            <person name="Derks M.F."/>
            <person name="Anvar S.Y."/>
            <person name="Agamennone V."/>
            <person name="Suring W."/>
            <person name="Smit S."/>
            <person name="van Straalen N.M."/>
            <person name="Roelofs D."/>
        </authorList>
    </citation>
    <scope>NUCLEOTIDE SEQUENCE [LARGE SCALE GENOMIC DNA]</scope>
    <source>
        <tissue evidence="7">Mixed pool</tissue>
    </source>
</reference>
<dbReference type="PROSITE" id="PS50157">
    <property type="entry name" value="ZINC_FINGER_C2H2_2"/>
    <property type="match status" value="4"/>
</dbReference>
<dbReference type="PANTHER" id="PTHR24379:SF121">
    <property type="entry name" value="C2H2-TYPE DOMAIN-CONTAINING PROTEIN"/>
    <property type="match status" value="1"/>
</dbReference>
<dbReference type="InterPro" id="IPR036236">
    <property type="entry name" value="Znf_C2H2_sf"/>
</dbReference>
<keyword evidence="1" id="KW-0479">Metal-binding</keyword>
<dbReference type="GO" id="GO:0008270">
    <property type="term" value="F:zinc ion binding"/>
    <property type="evidence" value="ECO:0007669"/>
    <property type="project" value="UniProtKB-KW"/>
</dbReference>
<sequence length="363" mass="41625">MNPFGSEVAGGTRSSKRSRKQTALKRCLCCPASQSSSTTVHREHVPLTPVLDINAPQTFACKQCGKLLLSRQSLKRHLRLVHTDERAFACKFCDWAFKSRENLVRHLKTTHSKSHEIARKITNQSGGISSRSAASVSPKKMKRSALLVKRARTYQPAAKAPNRRMKKKNGKVFKCPECDAAFPNRKWFGEHLSIHYDVRPFSCRFCVWTFKRKDALYVHLQRKHGKSQKRARQLSYGAVAKNSYDMRDRKPTVAVQEPHLNEKKVVIPPEECFSPAPQGKPPVQKRDVHVIVGGLKFSTPRIILHHCDREPVVSRPKQGCETYEQWFWKDYCKFVDEMNSAPLIKTEPEYEMTLVEMAELLLK</sequence>
<evidence type="ECO:0000259" key="6">
    <source>
        <dbReference type="PROSITE" id="PS50157"/>
    </source>
</evidence>
<dbReference type="SUPFAM" id="SSF57667">
    <property type="entry name" value="beta-beta-alpha zinc fingers"/>
    <property type="match status" value="2"/>
</dbReference>
<dbReference type="SMART" id="SM00355">
    <property type="entry name" value="ZnF_C2H2"/>
    <property type="match status" value="4"/>
</dbReference>
<feature type="domain" description="C2H2-type" evidence="6">
    <location>
        <begin position="88"/>
        <end position="116"/>
    </location>
</feature>
<dbReference type="EMBL" id="LJIJ01001402">
    <property type="protein sequence ID" value="ODM91846.1"/>
    <property type="molecule type" value="Genomic_DNA"/>
</dbReference>
<evidence type="ECO:0000256" key="1">
    <source>
        <dbReference type="ARBA" id="ARBA00022723"/>
    </source>
</evidence>
<dbReference type="AlphaFoldDB" id="A0A1D2MFR6"/>
<comment type="caution">
    <text evidence="7">The sequence shown here is derived from an EMBL/GenBank/DDBJ whole genome shotgun (WGS) entry which is preliminary data.</text>
</comment>
<dbReference type="Pfam" id="PF00096">
    <property type="entry name" value="zf-C2H2"/>
    <property type="match status" value="3"/>
</dbReference>
<dbReference type="Proteomes" id="UP000094527">
    <property type="component" value="Unassembled WGS sequence"/>
</dbReference>
<dbReference type="STRING" id="48709.A0A1D2MFR6"/>
<organism evidence="7 8">
    <name type="scientific">Orchesella cincta</name>
    <name type="common">Springtail</name>
    <name type="synonym">Podura cincta</name>
    <dbReference type="NCBI Taxonomy" id="48709"/>
    <lineage>
        <taxon>Eukaryota</taxon>
        <taxon>Metazoa</taxon>
        <taxon>Ecdysozoa</taxon>
        <taxon>Arthropoda</taxon>
        <taxon>Hexapoda</taxon>
        <taxon>Collembola</taxon>
        <taxon>Entomobryomorpha</taxon>
        <taxon>Entomobryoidea</taxon>
        <taxon>Orchesellidae</taxon>
        <taxon>Orchesellinae</taxon>
        <taxon>Orchesella</taxon>
    </lineage>
</organism>
<evidence type="ECO:0000256" key="4">
    <source>
        <dbReference type="ARBA" id="ARBA00022833"/>
    </source>
</evidence>
<feature type="domain" description="C2H2-type" evidence="6">
    <location>
        <begin position="173"/>
        <end position="200"/>
    </location>
</feature>
<evidence type="ECO:0000256" key="2">
    <source>
        <dbReference type="ARBA" id="ARBA00022737"/>
    </source>
</evidence>
<keyword evidence="3 5" id="KW-0863">Zinc-finger</keyword>
<evidence type="ECO:0000313" key="7">
    <source>
        <dbReference type="EMBL" id="ODM91846.1"/>
    </source>
</evidence>
<accession>A0A1D2MFR6</accession>
<dbReference type="Gene3D" id="3.30.160.60">
    <property type="entry name" value="Classic Zinc Finger"/>
    <property type="match status" value="3"/>
</dbReference>
<dbReference type="PROSITE" id="PS00028">
    <property type="entry name" value="ZINC_FINGER_C2H2_1"/>
    <property type="match status" value="4"/>
</dbReference>
<keyword evidence="8" id="KW-1185">Reference proteome</keyword>
<feature type="domain" description="C2H2-type" evidence="6">
    <location>
        <begin position="59"/>
        <end position="87"/>
    </location>
</feature>
<keyword evidence="2" id="KW-0677">Repeat</keyword>